<feature type="region of interest" description="Disordered" evidence="2">
    <location>
        <begin position="1"/>
        <end position="111"/>
    </location>
</feature>
<dbReference type="AlphaFoldDB" id="A0A813MIV3"/>
<evidence type="ECO:0000256" key="2">
    <source>
        <dbReference type="SAM" id="MobiDB-lite"/>
    </source>
</evidence>
<feature type="coiled-coil region" evidence="1">
    <location>
        <begin position="212"/>
        <end position="239"/>
    </location>
</feature>
<name>A0A813MIV3_9BILA</name>
<organism evidence="3 4">
    <name type="scientific">Brachionus calyciflorus</name>
    <dbReference type="NCBI Taxonomy" id="104777"/>
    <lineage>
        <taxon>Eukaryota</taxon>
        <taxon>Metazoa</taxon>
        <taxon>Spiralia</taxon>
        <taxon>Gnathifera</taxon>
        <taxon>Rotifera</taxon>
        <taxon>Eurotatoria</taxon>
        <taxon>Monogononta</taxon>
        <taxon>Pseudotrocha</taxon>
        <taxon>Ploima</taxon>
        <taxon>Brachionidae</taxon>
        <taxon>Brachionus</taxon>
    </lineage>
</organism>
<proteinExistence type="predicted"/>
<dbReference type="OrthoDB" id="10618571at2759"/>
<dbReference type="EMBL" id="CAJNOC010000119">
    <property type="protein sequence ID" value="CAF0716737.1"/>
    <property type="molecule type" value="Genomic_DNA"/>
</dbReference>
<keyword evidence="1" id="KW-0175">Coiled coil</keyword>
<feature type="region of interest" description="Disordered" evidence="2">
    <location>
        <begin position="151"/>
        <end position="177"/>
    </location>
</feature>
<evidence type="ECO:0000313" key="4">
    <source>
        <dbReference type="Proteomes" id="UP000663879"/>
    </source>
</evidence>
<feature type="compositionally biased region" description="Basic residues" evidence="2">
    <location>
        <begin position="18"/>
        <end position="31"/>
    </location>
</feature>
<feature type="compositionally biased region" description="Basic and acidic residues" evidence="2">
    <location>
        <begin position="59"/>
        <end position="90"/>
    </location>
</feature>
<gene>
    <name evidence="3" type="ORF">OXX778_LOCUS1732</name>
</gene>
<comment type="caution">
    <text evidence="3">The sequence shown here is derived from an EMBL/GenBank/DDBJ whole genome shotgun (WGS) entry which is preliminary data.</text>
</comment>
<sequence length="488" mass="53679">MGGCANSKYAVDEDKQVKKEKKPFMLKKKSKKDAVDSVTPVVENVPDNEKPVEQPVEAVESKENVENEPTEAPKVEKEDIDFIDREEAEKAANAASENSTTVTQTESNDAKKEVTTYQTTVVKHTQKEGDELLQHLKDEAFKTLQSSLKNLNQNRTQTTTASSSLNETPETSTDDQTQDLLQQIKNQVLSSLGRTNEELINSILDAGASLIKDSKVKNMNELEEQLNNQFGEQNDLVKKVINSTTGFLTAKGTEAGVILSNILANTNSGIQGIMNETEKTTVKVTRTVTEQVLSGGQLKEITKIITSNETVSNPPANLEDIIKNISGDSKVVKSGTTVTSTTVNETQETVKEEVNESVVETAQSFTETTEKVSENVTSNSELNDQAEQVVNKVLNAAVEIVNQDDKEASEEVITNGYHHHHEQQESHVEENIKIEEESTVTTSTTKIILNGETGLEQVQSEFFKHGKQAAEEVINKLNTNEIVEISSN</sequence>
<dbReference type="Proteomes" id="UP000663879">
    <property type="component" value="Unassembled WGS sequence"/>
</dbReference>
<feature type="compositionally biased region" description="Polar residues" evidence="2">
    <location>
        <begin position="151"/>
        <end position="171"/>
    </location>
</feature>
<evidence type="ECO:0000256" key="1">
    <source>
        <dbReference type="SAM" id="Coils"/>
    </source>
</evidence>
<accession>A0A813MIV3</accession>
<reference evidence="3" key="1">
    <citation type="submission" date="2021-02" db="EMBL/GenBank/DDBJ databases">
        <authorList>
            <person name="Nowell W R."/>
        </authorList>
    </citation>
    <scope>NUCLEOTIDE SEQUENCE</scope>
    <source>
        <strain evidence="3">Ploen Becks lab</strain>
    </source>
</reference>
<evidence type="ECO:0000313" key="3">
    <source>
        <dbReference type="EMBL" id="CAF0716737.1"/>
    </source>
</evidence>
<protein>
    <submittedName>
        <fullName evidence="3">Uncharacterized protein</fullName>
    </submittedName>
</protein>
<keyword evidence="4" id="KW-1185">Reference proteome</keyword>